<gene>
    <name evidence="2" type="ORF">ERS007657_02969</name>
    <name evidence="3" type="ORF">ERS007739_02656</name>
</gene>
<proteinExistence type="predicted"/>
<dbReference type="Proteomes" id="UP000039021">
    <property type="component" value="Unassembled WGS sequence"/>
</dbReference>
<dbReference type="EMBL" id="CGCX01001289">
    <property type="protein sequence ID" value="CFR92157.1"/>
    <property type="molecule type" value="Genomic_DNA"/>
</dbReference>
<evidence type="ECO:0000313" key="2">
    <source>
        <dbReference type="EMBL" id="CFR92157.1"/>
    </source>
</evidence>
<reference evidence="4 5" key="1">
    <citation type="submission" date="2015-03" db="EMBL/GenBank/DDBJ databases">
        <authorList>
            <consortium name="Pathogen Informatics"/>
        </authorList>
    </citation>
    <scope>NUCLEOTIDE SEQUENCE [LARGE SCALE GENOMIC DNA]</scope>
    <source>
        <strain evidence="2 5">C09601061</strain>
        <strain evidence="4">N09902308</strain>
    </source>
</reference>
<feature type="region of interest" description="Disordered" evidence="1">
    <location>
        <begin position="1"/>
        <end position="37"/>
    </location>
</feature>
<dbReference type="Proteomes" id="UP000046680">
    <property type="component" value="Unassembled WGS sequence"/>
</dbReference>
<organism evidence="2 5">
    <name type="scientific">Mycobacterium tuberculosis</name>
    <dbReference type="NCBI Taxonomy" id="1773"/>
    <lineage>
        <taxon>Bacteria</taxon>
        <taxon>Bacillati</taxon>
        <taxon>Actinomycetota</taxon>
        <taxon>Actinomycetes</taxon>
        <taxon>Mycobacteriales</taxon>
        <taxon>Mycobacteriaceae</taxon>
        <taxon>Mycobacterium</taxon>
        <taxon>Mycobacterium tuberculosis complex</taxon>
    </lineage>
</organism>
<evidence type="ECO:0000256" key="1">
    <source>
        <dbReference type="SAM" id="MobiDB-lite"/>
    </source>
</evidence>
<sequence>MVTICPRQSTTARRVRPNAAEAVGSGRSSKMRSTLGRSCPKLVVPMALPTIRPAICTAGSTSGNRSKAIASLPMGNEANRKTMLTSLVTPPALTRISRSTS</sequence>
<protein>
    <submittedName>
        <fullName evidence="2">Uncharacterized protein</fullName>
    </submittedName>
</protein>
<dbReference type="AlphaFoldDB" id="A0A654U5L9"/>
<name>A0A654U5L9_MYCTX</name>
<evidence type="ECO:0000313" key="4">
    <source>
        <dbReference type="Proteomes" id="UP000039021"/>
    </source>
</evidence>
<reference evidence="3" key="2">
    <citation type="submission" date="2015-03" db="EMBL/GenBank/DDBJ databases">
        <authorList>
            <consortium name="Pathogen Informatics"/>
            <person name="Murphy D."/>
        </authorList>
    </citation>
    <scope>NUCLEOTIDE SEQUENCE</scope>
    <source>
        <strain evidence="3">N09902308</strain>
    </source>
</reference>
<evidence type="ECO:0000313" key="5">
    <source>
        <dbReference type="Proteomes" id="UP000046680"/>
    </source>
</evidence>
<feature type="compositionally biased region" description="Polar residues" evidence="1">
    <location>
        <begin position="26"/>
        <end position="36"/>
    </location>
</feature>
<dbReference type="EMBL" id="CSBK01001246">
    <property type="protein sequence ID" value="COY46931.1"/>
    <property type="molecule type" value="Genomic_DNA"/>
</dbReference>
<evidence type="ECO:0000313" key="3">
    <source>
        <dbReference type="EMBL" id="COY46931.1"/>
    </source>
</evidence>
<feature type="compositionally biased region" description="Polar residues" evidence="1">
    <location>
        <begin position="1"/>
        <end position="12"/>
    </location>
</feature>
<accession>A0A654U5L9</accession>